<evidence type="ECO:0000256" key="12">
    <source>
        <dbReference type="ARBA" id="ARBA00025694"/>
    </source>
</evidence>
<feature type="transmembrane region" description="Helical" evidence="18">
    <location>
        <begin position="162"/>
        <end position="186"/>
    </location>
</feature>
<evidence type="ECO:0000256" key="5">
    <source>
        <dbReference type="ARBA" id="ARBA00022448"/>
    </source>
</evidence>
<keyword evidence="10" id="KW-0560">Oxidoreductase</keyword>
<evidence type="ECO:0000313" key="20">
    <source>
        <dbReference type="EMBL" id="QYF48880.1"/>
    </source>
</evidence>
<evidence type="ECO:0000256" key="1">
    <source>
        <dbReference type="ARBA" id="ARBA00004651"/>
    </source>
</evidence>
<evidence type="ECO:0000256" key="18">
    <source>
        <dbReference type="SAM" id="Phobius"/>
    </source>
</evidence>
<dbReference type="InterPro" id="IPR013833">
    <property type="entry name" value="Cyt_c_oxidase_su3_a-hlx"/>
</dbReference>
<feature type="transmembrane region" description="Helical" evidence="18">
    <location>
        <begin position="12"/>
        <end position="35"/>
    </location>
</feature>
<reference evidence="20 21" key="1">
    <citation type="journal article" date="2022" name="bioRxiv">
        <title>Ecology and evolution of chlamydial symbionts of arthropods.</title>
        <authorList>
            <person name="Halter T."/>
            <person name="Koestlbacher S."/>
            <person name="Collingro A."/>
            <person name="Sixt B.S."/>
            <person name="Toenshoff E.R."/>
            <person name="Hendrickx F."/>
            <person name="Kostanjsek R."/>
            <person name="Horn M."/>
        </authorList>
    </citation>
    <scope>NUCLEOTIDE SEQUENCE [LARGE SCALE GENOMIC DNA]</scope>
    <source>
        <strain evidence="20">W744xW776</strain>
    </source>
</reference>
<dbReference type="Proteomes" id="UP000826014">
    <property type="component" value="Chromosome"/>
</dbReference>
<dbReference type="InterPro" id="IPR035973">
    <property type="entry name" value="Cyt_c_oxidase_su3-like_sf"/>
</dbReference>
<evidence type="ECO:0000256" key="9">
    <source>
        <dbReference type="ARBA" id="ARBA00022989"/>
    </source>
</evidence>
<dbReference type="NCBIfam" id="TIGR02842">
    <property type="entry name" value="CyoC"/>
    <property type="match status" value="1"/>
</dbReference>
<dbReference type="InterPro" id="IPR033946">
    <property type="entry name" value="Ubiquinol_oxase_su3_dom"/>
</dbReference>
<comment type="similarity">
    <text evidence="2 17">Belongs to the cytochrome c oxidase subunit 3 family.</text>
</comment>
<evidence type="ECO:0000256" key="15">
    <source>
        <dbReference type="ARBA" id="ARBA00032189"/>
    </source>
</evidence>
<evidence type="ECO:0000256" key="7">
    <source>
        <dbReference type="ARBA" id="ARBA00022692"/>
    </source>
</evidence>
<dbReference type="SUPFAM" id="SSF81452">
    <property type="entry name" value="Cytochrome c oxidase subunit III-like"/>
    <property type="match status" value="1"/>
</dbReference>
<keyword evidence="5" id="KW-0813">Transport</keyword>
<comment type="function">
    <text evidence="12">Cytochrome bo(3) ubiquinol terminal oxidase is the component of the aerobic respiratory chain of E.coli that predominates when cells are grown at high aeration. Has proton pump activity across the membrane in addition to electron transfer, pumping 2 protons/electron.</text>
</comment>
<dbReference type="InterPro" id="IPR000298">
    <property type="entry name" value="Cyt_c_oxidase-like_su3"/>
</dbReference>
<name>A0ABX8V790_9BACT</name>
<evidence type="ECO:0000256" key="2">
    <source>
        <dbReference type="ARBA" id="ARBA00010581"/>
    </source>
</evidence>
<dbReference type="PANTHER" id="PTHR11403">
    <property type="entry name" value="CYTOCHROME C OXIDASE SUBUNIT III"/>
    <property type="match status" value="1"/>
</dbReference>
<gene>
    <name evidence="20" type="ORF">RHABOEDO_001117</name>
</gene>
<dbReference type="EMBL" id="CP075587">
    <property type="protein sequence ID" value="QYF48880.1"/>
    <property type="molecule type" value="Genomic_DNA"/>
</dbReference>
<evidence type="ECO:0000256" key="14">
    <source>
        <dbReference type="ARBA" id="ARBA00031884"/>
    </source>
</evidence>
<evidence type="ECO:0000256" key="4">
    <source>
        <dbReference type="ARBA" id="ARBA00014687"/>
    </source>
</evidence>
<feature type="transmembrane region" description="Helical" evidence="18">
    <location>
        <begin position="55"/>
        <end position="76"/>
    </location>
</feature>
<evidence type="ECO:0000256" key="3">
    <source>
        <dbReference type="ARBA" id="ARBA00011700"/>
    </source>
</evidence>
<accession>A0ABX8V790</accession>
<comment type="subunit">
    <text evidence="3">Heterooctamer of two A chains, two B chains, two C chains and two D chains.</text>
</comment>
<dbReference type="Gene3D" id="1.20.120.80">
    <property type="entry name" value="Cytochrome c oxidase, subunit III, four-helix bundle"/>
    <property type="match status" value="1"/>
</dbReference>
<keyword evidence="8" id="KW-0249">Electron transport</keyword>
<dbReference type="CDD" id="cd02863">
    <property type="entry name" value="Ubiquinol_oxidase_III"/>
    <property type="match status" value="1"/>
</dbReference>
<feature type="transmembrane region" description="Helical" evidence="18">
    <location>
        <begin position="83"/>
        <end position="100"/>
    </location>
</feature>
<comment type="subcellular location">
    <subcellularLocation>
        <location evidence="1 17">Cell membrane</location>
        <topology evidence="1 17">Multi-pass membrane protein</topology>
    </subcellularLocation>
</comment>
<keyword evidence="7 17" id="KW-0812">Transmembrane</keyword>
<protein>
    <recommendedName>
        <fullName evidence="4">Cytochrome bo(3) ubiquinol oxidase subunit 3</fullName>
    </recommendedName>
    <alternativeName>
        <fullName evidence="15">Cytochrome o ubiquinol oxidase subunit 3</fullName>
    </alternativeName>
    <alternativeName>
        <fullName evidence="13">Oxidase bo(3) subunit 3</fullName>
    </alternativeName>
    <alternativeName>
        <fullName evidence="16">Ubiquinol oxidase polypeptide III</fullName>
    </alternativeName>
    <alternativeName>
        <fullName evidence="14">Ubiquinol oxidase subunit 3</fullName>
    </alternativeName>
</protein>
<organism evidence="20 21">
    <name type="scientific">Candidatus Rhabdochlamydia oedothoracis</name>
    <dbReference type="NCBI Taxonomy" id="2720720"/>
    <lineage>
        <taxon>Bacteria</taxon>
        <taxon>Pseudomonadati</taxon>
        <taxon>Chlamydiota</taxon>
        <taxon>Chlamydiia</taxon>
        <taxon>Parachlamydiales</taxon>
        <taxon>Candidatus Rhabdochlamydiaceae</taxon>
        <taxon>Candidatus Rhabdochlamydia</taxon>
    </lineage>
</organism>
<keyword evidence="21" id="KW-1185">Reference proteome</keyword>
<dbReference type="PROSITE" id="PS50253">
    <property type="entry name" value="COX3"/>
    <property type="match status" value="1"/>
</dbReference>
<dbReference type="PANTHER" id="PTHR11403:SF2">
    <property type="entry name" value="CYTOCHROME BO(3) UBIQUINOL OXIDASE SUBUNIT 3"/>
    <property type="match status" value="1"/>
</dbReference>
<feature type="domain" description="Heme-copper oxidase subunit III family profile" evidence="19">
    <location>
        <begin position="1"/>
        <end position="188"/>
    </location>
</feature>
<dbReference type="Pfam" id="PF00510">
    <property type="entry name" value="COX3"/>
    <property type="match status" value="1"/>
</dbReference>
<feature type="transmembrane region" description="Helical" evidence="18">
    <location>
        <begin position="120"/>
        <end position="150"/>
    </location>
</feature>
<keyword evidence="11 18" id="KW-0472">Membrane</keyword>
<evidence type="ECO:0000256" key="6">
    <source>
        <dbReference type="ARBA" id="ARBA00022475"/>
    </source>
</evidence>
<dbReference type="InterPro" id="IPR014206">
    <property type="entry name" value="Cyt_c_ubiqinol_oxidase_su3"/>
</dbReference>
<evidence type="ECO:0000256" key="10">
    <source>
        <dbReference type="ARBA" id="ARBA00023002"/>
    </source>
</evidence>
<sequence length="189" mass="21534">MQESINQENTVFGFWVYLMTDCILFATLFATYAVLRNNIYGGPSGYELFSLPFTLSETLILLTSSFTCGLAMLAAQVKDRKKVLIWLGISFLLGIAFLTMELKEFTHLVHEGNSWQRSGFLSAFFTLVATHGLHITAGLLWMIFVVVQLLRKGIICVTFKRLTCLSMFWHFLDVVWIFIFTIVYLMGAV</sequence>
<evidence type="ECO:0000313" key="21">
    <source>
        <dbReference type="Proteomes" id="UP000826014"/>
    </source>
</evidence>
<keyword evidence="6" id="KW-1003">Cell membrane</keyword>
<evidence type="ECO:0000256" key="17">
    <source>
        <dbReference type="RuleBase" id="RU003376"/>
    </source>
</evidence>
<evidence type="ECO:0000256" key="13">
    <source>
        <dbReference type="ARBA" id="ARBA00030072"/>
    </source>
</evidence>
<evidence type="ECO:0000256" key="16">
    <source>
        <dbReference type="ARBA" id="ARBA00032717"/>
    </source>
</evidence>
<evidence type="ECO:0000259" key="19">
    <source>
        <dbReference type="PROSITE" id="PS50253"/>
    </source>
</evidence>
<evidence type="ECO:0000256" key="11">
    <source>
        <dbReference type="ARBA" id="ARBA00023136"/>
    </source>
</evidence>
<evidence type="ECO:0000256" key="8">
    <source>
        <dbReference type="ARBA" id="ARBA00022982"/>
    </source>
</evidence>
<dbReference type="InterPro" id="IPR024791">
    <property type="entry name" value="Cyt_c/ubiquinol_Oxase_su3"/>
</dbReference>
<dbReference type="RefSeq" id="WP_215217386.1">
    <property type="nucleotide sequence ID" value="NZ_CP075587.1"/>
</dbReference>
<keyword evidence="9 18" id="KW-1133">Transmembrane helix</keyword>
<proteinExistence type="inferred from homology"/>